<feature type="transmembrane region" description="Helical" evidence="1">
    <location>
        <begin position="267"/>
        <end position="284"/>
    </location>
</feature>
<dbReference type="EMBL" id="ON746405">
    <property type="protein sequence ID" value="UYL95343.1"/>
    <property type="molecule type" value="Genomic_RNA"/>
</dbReference>
<name>A0A9E8A9C6_9VIRU</name>
<reference evidence="2" key="1">
    <citation type="submission" date="2022-05" db="EMBL/GenBank/DDBJ databases">
        <authorList>
            <person name="Cao W."/>
            <person name="Jia N."/>
            <person name="Lam T.T.-Y."/>
            <person name="Ni X."/>
            <person name="Liu J."/>
        </authorList>
    </citation>
    <scope>NUCLEOTIDE SEQUENCE</scope>
    <source>
        <strain evidence="2">TIGMIC 1</strain>
    </source>
</reference>
<evidence type="ECO:0000313" key="2">
    <source>
        <dbReference type="EMBL" id="UYL95343.1"/>
    </source>
</evidence>
<evidence type="ECO:0000256" key="1">
    <source>
        <dbReference type="SAM" id="Phobius"/>
    </source>
</evidence>
<feature type="transmembrane region" description="Helical" evidence="1">
    <location>
        <begin position="63"/>
        <end position="82"/>
    </location>
</feature>
<feature type="transmembrane region" description="Helical" evidence="1">
    <location>
        <begin position="102"/>
        <end position="122"/>
    </location>
</feature>
<protein>
    <submittedName>
        <fullName evidence="2">Uncharacterized protein</fullName>
    </submittedName>
</protein>
<keyword evidence="1" id="KW-1133">Transmembrane helix</keyword>
<organism evidence="2">
    <name type="scientific">Tianjin Mitov tick virus 1</name>
    <dbReference type="NCBI Taxonomy" id="2972192"/>
    <lineage>
        <taxon>Viruses</taxon>
        <taxon>Riboviria</taxon>
        <taxon>Orthornavirae</taxon>
        <taxon>Lenarviricota</taxon>
        <taxon>Howeltoviricetes</taxon>
        <taxon>Cryppavirales</taxon>
        <taxon>Mitoviridae</taxon>
    </lineage>
</organism>
<keyword evidence="1" id="KW-0812">Transmembrane</keyword>
<proteinExistence type="predicted"/>
<sequence length="286" mass="32627">MIFIRISKIVKKLYAIFSITNILRSHRRYVQGLTANAAGRINFSYLRGQSLKYIIKSIIATQFWMWIITLLCLTFAVGVSAIAKSVGVTLIEYSWFPSLYDFFQLAAGFCSLSLGWLILVSFNHLNDLVNLYMNCLNHGDNILTVAFSHIWVVNFSIWSEFFSTMFTNPAQLLETRVVGELVLTYDTFRYVNGLWINYLIDHTSGSWNYYLESLKAFTIRWIDGSIVSFGHYINQLWTGLVSGIALAITPNVPGFIQPVVDQVFNKFATSIAISILVYIIRYLIGI</sequence>
<keyword evidence="1" id="KW-0472">Membrane</keyword>
<accession>A0A9E8A9C6</accession>